<gene>
    <name evidence="1" type="ORF">ACFQDI_09695</name>
</gene>
<comment type="caution">
    <text evidence="1">The sequence shown here is derived from an EMBL/GenBank/DDBJ whole genome shotgun (WGS) entry which is preliminary data.</text>
</comment>
<sequence length="476" mass="54439">MPVSKSWSQQLPPQVIEQARRESLPAHKREKHDNYQAAAKYWYASRNPRQLEDMEEALKDVLPRASKLSSFIDNFQTWEEAQNFKAYHDAGAVLLAKAYTCLYYGDVKKAAPAIELIETKFPYAMILAEDRSVTWVRTALRYHEHCCMLYAAMSLKVVGKIHFPRERDEFDGLQQRKAIEHMAVLRLREGNVERLEHFFTAINHSELQTSGGDWALDIIMNAMRPLDQDVQSEASWQEIHDAILIWQKQKPSSVFARLAEARYLYNYVMFKARHRSSFAAIREASERGLKMMPDIPKTSPAWYDTMLRLQAVCGRPADEIAPVFQEGLGKYPDYTPYAIALGRCFVNEGEDGRQICSQIVEELQSSAKGGLAAQMLRRIYLDGSFPAIQPRLNLDTVELCIRAAVARWPDSYELRSDLGILAVTIGRRELAADIMQGMSNKWCRNAWRGREDIAIYLTSPAAPVTPRVDPMRKTTL</sequence>
<name>A0ABW0KQA7_9BACT</name>
<dbReference type="EMBL" id="JBHSMQ010000003">
    <property type="protein sequence ID" value="MFC5455126.1"/>
    <property type="molecule type" value="Genomic_DNA"/>
</dbReference>
<dbReference type="RefSeq" id="WP_377165900.1">
    <property type="nucleotide sequence ID" value="NZ_JBHSMQ010000003.1"/>
</dbReference>
<keyword evidence="2" id="KW-1185">Reference proteome</keyword>
<dbReference type="Proteomes" id="UP001596052">
    <property type="component" value="Unassembled WGS sequence"/>
</dbReference>
<organism evidence="1 2">
    <name type="scientific">Prosthecobacter fluviatilis</name>
    <dbReference type="NCBI Taxonomy" id="445931"/>
    <lineage>
        <taxon>Bacteria</taxon>
        <taxon>Pseudomonadati</taxon>
        <taxon>Verrucomicrobiota</taxon>
        <taxon>Verrucomicrobiia</taxon>
        <taxon>Verrucomicrobiales</taxon>
        <taxon>Verrucomicrobiaceae</taxon>
        <taxon>Prosthecobacter</taxon>
    </lineage>
</organism>
<evidence type="ECO:0000313" key="2">
    <source>
        <dbReference type="Proteomes" id="UP001596052"/>
    </source>
</evidence>
<reference evidence="2" key="1">
    <citation type="journal article" date="2019" name="Int. J. Syst. Evol. Microbiol.">
        <title>The Global Catalogue of Microorganisms (GCM) 10K type strain sequencing project: providing services to taxonomists for standard genome sequencing and annotation.</title>
        <authorList>
            <consortium name="The Broad Institute Genomics Platform"/>
            <consortium name="The Broad Institute Genome Sequencing Center for Infectious Disease"/>
            <person name="Wu L."/>
            <person name="Ma J."/>
        </authorList>
    </citation>
    <scope>NUCLEOTIDE SEQUENCE [LARGE SCALE GENOMIC DNA]</scope>
    <source>
        <strain evidence="2">CGMCC 4.1469</strain>
    </source>
</reference>
<accession>A0ABW0KQA7</accession>
<evidence type="ECO:0000313" key="1">
    <source>
        <dbReference type="EMBL" id="MFC5455126.1"/>
    </source>
</evidence>
<proteinExistence type="predicted"/>
<protein>
    <submittedName>
        <fullName evidence="1">Uncharacterized protein</fullName>
    </submittedName>
</protein>